<evidence type="ECO:0000313" key="1">
    <source>
        <dbReference type="EMBL" id="AZE57558.1"/>
    </source>
</evidence>
<reference evidence="1 2" key="1">
    <citation type="submission" date="2018-03" db="EMBL/GenBank/DDBJ databases">
        <title>Diversity of phytobeneficial traits revealed by whole-genome analysis of worldwide-isolated phenazine-producing Pseudomonas spp.</title>
        <authorList>
            <person name="Biessy A."/>
            <person name="Novinscak A."/>
            <person name="Blom J."/>
            <person name="Leger G."/>
            <person name="Thomashow L.S."/>
            <person name="Cazorla F.M."/>
            <person name="Josic D."/>
            <person name="Filion M."/>
        </authorList>
    </citation>
    <scope>NUCLEOTIDE SEQUENCE [LARGE SCALE GENOMIC DNA]</scope>
    <source>
        <strain evidence="1 2">30B</strain>
    </source>
</reference>
<evidence type="ECO:0000313" key="2">
    <source>
        <dbReference type="Proteomes" id="UP000268696"/>
    </source>
</evidence>
<dbReference type="AlphaFoldDB" id="A0A3G7UG53"/>
<organism evidence="1 2">
    <name type="scientific">Pseudomonas synxantha</name>
    <dbReference type="NCBI Taxonomy" id="47883"/>
    <lineage>
        <taxon>Bacteria</taxon>
        <taxon>Pseudomonadati</taxon>
        <taxon>Pseudomonadota</taxon>
        <taxon>Gammaproteobacteria</taxon>
        <taxon>Pseudomonadales</taxon>
        <taxon>Pseudomonadaceae</taxon>
        <taxon>Pseudomonas</taxon>
    </lineage>
</organism>
<sequence length="43" mass="4795">MVIDYADYRKIQPLFSNTLYGVQPNESNAPQPIVSQTANVALK</sequence>
<gene>
    <name evidence="1" type="ORF">C4K03_5441</name>
</gene>
<proteinExistence type="predicted"/>
<dbReference type="Proteomes" id="UP000268696">
    <property type="component" value="Chromosome"/>
</dbReference>
<accession>A0A3G7UG53</accession>
<dbReference type="EMBL" id="CP027754">
    <property type="protein sequence ID" value="AZE57558.1"/>
    <property type="molecule type" value="Genomic_DNA"/>
</dbReference>
<protein>
    <submittedName>
        <fullName evidence="1">Uncharacterized protein</fullName>
    </submittedName>
</protein>
<name>A0A3G7UG53_9PSED</name>